<dbReference type="RefSeq" id="WP_007365660.1">
    <property type="nucleotide sequence ID" value="NZ_ACLR01000179.1"/>
</dbReference>
<evidence type="ECO:0000313" key="2">
    <source>
        <dbReference type="Proteomes" id="UP000003303"/>
    </source>
</evidence>
<dbReference type="GO" id="GO:0016788">
    <property type="term" value="F:hydrolase activity, acting on ester bonds"/>
    <property type="evidence" value="ECO:0007669"/>
    <property type="project" value="InterPro"/>
</dbReference>
<dbReference type="eggNOG" id="COG0084">
    <property type="taxonomic scope" value="Bacteria"/>
</dbReference>
<name>C2MCV3_9PORP</name>
<accession>C2MCV3</accession>
<reference evidence="1 2" key="1">
    <citation type="submission" date="2009-04" db="EMBL/GenBank/DDBJ databases">
        <authorList>
            <person name="Sebastian Y."/>
            <person name="Madupu R."/>
            <person name="Durkin A.S."/>
            <person name="Torralba M."/>
            <person name="Methe B."/>
            <person name="Sutton G.G."/>
            <person name="Strausberg R.L."/>
            <person name="Nelson K.E."/>
        </authorList>
    </citation>
    <scope>NUCLEOTIDE SEQUENCE [LARGE SCALE GENOMIC DNA]</scope>
    <source>
        <strain evidence="1 2">60-3</strain>
    </source>
</reference>
<dbReference type="SUPFAM" id="SSF51556">
    <property type="entry name" value="Metallo-dependent hydrolases"/>
    <property type="match status" value="1"/>
</dbReference>
<dbReference type="EMBL" id="ACLR01000179">
    <property type="protein sequence ID" value="EEK16481.1"/>
    <property type="molecule type" value="Genomic_DNA"/>
</dbReference>
<dbReference type="STRING" id="596327.PORUE0001_1785"/>
<dbReference type="OrthoDB" id="664222at2"/>
<dbReference type="PANTHER" id="PTHR47176:SF1">
    <property type="entry name" value="OS04G0577500 PROTEIN"/>
    <property type="match status" value="1"/>
</dbReference>
<dbReference type="Pfam" id="PF01026">
    <property type="entry name" value="TatD_DNase"/>
    <property type="match status" value="1"/>
</dbReference>
<organism evidence="1 2">
    <name type="scientific">Porphyromonas uenonis 60-3</name>
    <dbReference type="NCBI Taxonomy" id="596327"/>
    <lineage>
        <taxon>Bacteria</taxon>
        <taxon>Pseudomonadati</taxon>
        <taxon>Bacteroidota</taxon>
        <taxon>Bacteroidia</taxon>
        <taxon>Bacteroidales</taxon>
        <taxon>Porphyromonadaceae</taxon>
        <taxon>Porphyromonas</taxon>
    </lineage>
</organism>
<keyword evidence="2" id="KW-1185">Reference proteome</keyword>
<gene>
    <name evidence="1" type="ORF">PORUE0001_1785</name>
</gene>
<dbReference type="InterPro" id="IPR032466">
    <property type="entry name" value="Metal_Hydrolase"/>
</dbReference>
<dbReference type="Gene3D" id="3.20.20.140">
    <property type="entry name" value="Metal-dependent hydrolases"/>
    <property type="match status" value="1"/>
</dbReference>
<comment type="caution">
    <text evidence="1">The sequence shown here is derived from an EMBL/GenBank/DDBJ whole genome shotgun (WGS) entry which is preliminary data.</text>
</comment>
<sequence length="242" mass="27188">MSNERHLSHLELLDCHTHSHEVNGLAIRSLTYEEWSGGVTIEEGQLYSIGLHPWSLPLAERLTDLIDQMRSLLASTPQIVAVGECGIDKVRSNASLAEQRTWLEAQMRLACQLHRPILLHTVRAWSETIEIRRELAQEFDPLPPIVLHGFRAKGEVARMMLSHGFALSFGRHYDPAALRLAYEAHALLVETDELPQGLTHQKALAETYTHLAEALAITPEALAECVAATPFWQQVEWLGSLR</sequence>
<keyword evidence="1" id="KW-0378">Hydrolase</keyword>
<dbReference type="Proteomes" id="UP000003303">
    <property type="component" value="Unassembled WGS sequence"/>
</dbReference>
<dbReference type="PANTHER" id="PTHR47176">
    <property type="entry name" value="OSJNBA0020J04.13 PROTEIN"/>
    <property type="match status" value="1"/>
</dbReference>
<proteinExistence type="predicted"/>
<dbReference type="AlphaFoldDB" id="C2MCV3"/>
<dbReference type="InterPro" id="IPR001130">
    <property type="entry name" value="TatD-like"/>
</dbReference>
<evidence type="ECO:0000313" key="1">
    <source>
        <dbReference type="EMBL" id="EEK16481.1"/>
    </source>
</evidence>
<protein>
    <submittedName>
        <fullName evidence="1">Hydrolase, TatD family</fullName>
    </submittedName>
</protein>